<proteinExistence type="predicted"/>
<dbReference type="PROSITE" id="PS50004">
    <property type="entry name" value="C2"/>
    <property type="match status" value="1"/>
</dbReference>
<feature type="compositionally biased region" description="Polar residues" evidence="1">
    <location>
        <begin position="26"/>
        <end position="36"/>
    </location>
</feature>
<name>A0AAW1L877_POPJA</name>
<dbReference type="PANTHER" id="PTHR46848:SF1">
    <property type="entry name" value="REGULATOR OF G-PROTEIN SIGNALING 3"/>
    <property type="match status" value="1"/>
</dbReference>
<evidence type="ECO:0000313" key="4">
    <source>
        <dbReference type="Proteomes" id="UP001458880"/>
    </source>
</evidence>
<dbReference type="Gene3D" id="2.60.40.150">
    <property type="entry name" value="C2 domain"/>
    <property type="match status" value="1"/>
</dbReference>
<feature type="domain" description="C2" evidence="2">
    <location>
        <begin position="494"/>
        <end position="613"/>
    </location>
</feature>
<accession>A0AAW1L877</accession>
<evidence type="ECO:0000313" key="3">
    <source>
        <dbReference type="EMBL" id="KAK9731162.1"/>
    </source>
</evidence>
<dbReference type="SUPFAM" id="SSF49562">
    <property type="entry name" value="C2 domain (Calcium/lipid-binding domain, CaLB)"/>
    <property type="match status" value="1"/>
</dbReference>
<evidence type="ECO:0000259" key="2">
    <source>
        <dbReference type="PROSITE" id="PS50004"/>
    </source>
</evidence>
<dbReference type="Pfam" id="PF16056">
    <property type="entry name" value="DUF4799"/>
    <property type="match status" value="1"/>
</dbReference>
<dbReference type="SMART" id="SM00239">
    <property type="entry name" value="C2"/>
    <property type="match status" value="1"/>
</dbReference>
<feature type="region of interest" description="Disordered" evidence="1">
    <location>
        <begin position="12"/>
        <end position="83"/>
    </location>
</feature>
<dbReference type="InterPro" id="IPR032057">
    <property type="entry name" value="DUF4799"/>
</dbReference>
<gene>
    <name evidence="3" type="ORF">QE152_g13922</name>
</gene>
<dbReference type="GO" id="GO:0005634">
    <property type="term" value="C:nucleus"/>
    <property type="evidence" value="ECO:0007669"/>
    <property type="project" value="TreeGrafter"/>
</dbReference>
<sequence length="663" mass="76534">MLKWTVINRRQSENGEQQYTRRHSNNFKNLQDNPIQKSKRRRSANSRLSSGGPHHRRTHKRRSLNTNSENKENHFTSTPIKSPDNCFHAEALRDVSNITPKDVKIPIKILTSNQKKHLSPKHVKHKKKKRCLDPTHGNPNFPNCFETIQDLNEKCNCGSNIFKEKSSTPKNIVEAYAPTLPTFDVEYSPCGLRSSPNFLMFNADRILSQIDPANNKVKIDHINDFLHQISYITSPEDKQVDANNIPLRMSPLVQKLVGLRFTPQKAVEKHNDSSFINNLSLNELVNAILDSSTENNNKKDLKNVNMCKKQDNESFSDKNSTDSGFRSNTDSHNTFSCQCHNICHNLKVPAFNCDKTIINIDETFNERCVDVEVTTRKRSSSDIREQDLQCKEGFTLKRQRCIRRRRLIEEVKTVNQTTNSIYWDVDNIWNDNSFQSSFSEHANNLKNSVKEAVDEYVSDDEDDVDENLCRPRRCLLFDSPISDSSSIASNKQIVSGSMELEIEYGSNEVVLTVLRCHDLALSKVNAYIKVCLSDSRRKQEGTLQRTPVQAESCKPTFNHTFRLPLLKSDLQKRLFIEVWHRDRICREQKTLKQTFLDKLGKVILTSEKSKHWDVQREQKTLKQTFLDKLGKVILTSEKSKHWDLIESWSWLGMVGGEEEKVLT</sequence>
<dbReference type="EMBL" id="JASPKY010000137">
    <property type="protein sequence ID" value="KAK9731162.1"/>
    <property type="molecule type" value="Genomic_DNA"/>
</dbReference>
<dbReference type="Pfam" id="PF00168">
    <property type="entry name" value="C2"/>
    <property type="match status" value="1"/>
</dbReference>
<feature type="compositionally biased region" description="Basic residues" evidence="1">
    <location>
        <begin position="53"/>
        <end position="63"/>
    </location>
</feature>
<comment type="caution">
    <text evidence="3">The sequence shown here is derived from an EMBL/GenBank/DDBJ whole genome shotgun (WGS) entry which is preliminary data.</text>
</comment>
<dbReference type="GO" id="GO:0005886">
    <property type="term" value="C:plasma membrane"/>
    <property type="evidence" value="ECO:0007669"/>
    <property type="project" value="TreeGrafter"/>
</dbReference>
<protein>
    <recommendedName>
        <fullName evidence="2">C2 domain-containing protein</fullName>
    </recommendedName>
</protein>
<keyword evidence="4" id="KW-1185">Reference proteome</keyword>
<reference evidence="3 4" key="1">
    <citation type="journal article" date="2024" name="BMC Genomics">
        <title>De novo assembly and annotation of Popillia japonica's genome with initial clues to its potential as an invasive pest.</title>
        <authorList>
            <person name="Cucini C."/>
            <person name="Boschi S."/>
            <person name="Funari R."/>
            <person name="Cardaioli E."/>
            <person name="Iannotti N."/>
            <person name="Marturano G."/>
            <person name="Paoli F."/>
            <person name="Bruttini M."/>
            <person name="Carapelli A."/>
            <person name="Frati F."/>
            <person name="Nardi F."/>
        </authorList>
    </citation>
    <scope>NUCLEOTIDE SEQUENCE [LARGE SCALE GENOMIC DNA]</scope>
    <source>
        <strain evidence="3">DMR45628</strain>
    </source>
</reference>
<feature type="region of interest" description="Disordered" evidence="1">
    <location>
        <begin position="114"/>
        <end position="134"/>
    </location>
</feature>
<dbReference type="InterPro" id="IPR035892">
    <property type="entry name" value="C2_domain_sf"/>
</dbReference>
<dbReference type="AlphaFoldDB" id="A0AAW1L877"/>
<feature type="compositionally biased region" description="Basic residues" evidence="1">
    <location>
        <begin position="114"/>
        <end position="130"/>
    </location>
</feature>
<dbReference type="Proteomes" id="UP001458880">
    <property type="component" value="Unassembled WGS sequence"/>
</dbReference>
<dbReference type="PANTHER" id="PTHR46848">
    <property type="entry name" value="REGULATOR OF G-PROTEIN SIGNALING 3"/>
    <property type="match status" value="1"/>
</dbReference>
<evidence type="ECO:0000256" key="1">
    <source>
        <dbReference type="SAM" id="MobiDB-lite"/>
    </source>
</evidence>
<organism evidence="3 4">
    <name type="scientific">Popillia japonica</name>
    <name type="common">Japanese beetle</name>
    <dbReference type="NCBI Taxonomy" id="7064"/>
    <lineage>
        <taxon>Eukaryota</taxon>
        <taxon>Metazoa</taxon>
        <taxon>Ecdysozoa</taxon>
        <taxon>Arthropoda</taxon>
        <taxon>Hexapoda</taxon>
        <taxon>Insecta</taxon>
        <taxon>Pterygota</taxon>
        <taxon>Neoptera</taxon>
        <taxon>Endopterygota</taxon>
        <taxon>Coleoptera</taxon>
        <taxon>Polyphaga</taxon>
        <taxon>Scarabaeiformia</taxon>
        <taxon>Scarabaeidae</taxon>
        <taxon>Rutelinae</taxon>
        <taxon>Popillia</taxon>
    </lineage>
</organism>
<dbReference type="InterPro" id="IPR000008">
    <property type="entry name" value="C2_dom"/>
</dbReference>